<protein>
    <recommendedName>
        <fullName evidence="10">Peptidyl-prolyl cis-trans isomerase</fullName>
        <ecNumber evidence="10">5.2.1.8</ecNumber>
    </recommendedName>
</protein>
<evidence type="ECO:0000256" key="8">
    <source>
        <dbReference type="ARBA" id="ARBA00037071"/>
    </source>
</evidence>
<proteinExistence type="inferred from homology"/>
<evidence type="ECO:0000313" key="13">
    <source>
        <dbReference type="Proteomes" id="UP000192333"/>
    </source>
</evidence>
<dbReference type="STRING" id="758820.SAMN00777080_0948"/>
<accession>A0A1W2H0H8</accession>
<evidence type="ECO:0000259" key="11">
    <source>
        <dbReference type="PROSITE" id="PS50059"/>
    </source>
</evidence>
<evidence type="ECO:0000256" key="7">
    <source>
        <dbReference type="ARBA" id="ARBA00023235"/>
    </source>
</evidence>
<evidence type="ECO:0000256" key="4">
    <source>
        <dbReference type="ARBA" id="ARBA00022490"/>
    </source>
</evidence>
<evidence type="ECO:0000256" key="9">
    <source>
        <dbReference type="PROSITE-ProRule" id="PRU00277"/>
    </source>
</evidence>
<dbReference type="PANTHER" id="PTHR47861">
    <property type="entry name" value="FKBP-TYPE PEPTIDYL-PROLYL CIS-TRANS ISOMERASE SLYD"/>
    <property type="match status" value="1"/>
</dbReference>
<dbReference type="EC" id="5.2.1.8" evidence="10"/>
<reference evidence="13" key="1">
    <citation type="submission" date="2017-04" db="EMBL/GenBank/DDBJ databases">
        <authorList>
            <person name="Varghese N."/>
            <person name="Submissions S."/>
        </authorList>
    </citation>
    <scope>NUCLEOTIDE SEQUENCE [LARGE SCALE GENOMIC DNA]</scope>
    <source>
        <strain evidence="13">DSM 16537</strain>
    </source>
</reference>
<dbReference type="GO" id="GO:0005737">
    <property type="term" value="C:cytoplasm"/>
    <property type="evidence" value="ECO:0007669"/>
    <property type="project" value="UniProtKB-SubCell"/>
</dbReference>
<comment type="similarity">
    <text evidence="3 10">Belongs to the FKBP-type PPIase family.</text>
</comment>
<name>A0A1W2H0H8_9BACT</name>
<keyword evidence="5 9" id="KW-0697">Rotamase</keyword>
<dbReference type="GO" id="GO:0042026">
    <property type="term" value="P:protein refolding"/>
    <property type="evidence" value="ECO:0007669"/>
    <property type="project" value="UniProtKB-ARBA"/>
</dbReference>
<comment type="function">
    <text evidence="8">Also involved in hydrogenase metallocenter assembly, probably by participating in the nickel insertion step. This function in hydrogenase biosynthesis requires chaperone activity and the presence of the metal-binding domain, but not PPIase activity.</text>
</comment>
<dbReference type="GO" id="GO:0003755">
    <property type="term" value="F:peptidyl-prolyl cis-trans isomerase activity"/>
    <property type="evidence" value="ECO:0007669"/>
    <property type="project" value="UniProtKB-UniRule"/>
</dbReference>
<comment type="catalytic activity">
    <reaction evidence="1 9 10">
        <text>[protein]-peptidylproline (omega=180) = [protein]-peptidylproline (omega=0)</text>
        <dbReference type="Rhea" id="RHEA:16237"/>
        <dbReference type="Rhea" id="RHEA-COMP:10747"/>
        <dbReference type="Rhea" id="RHEA-COMP:10748"/>
        <dbReference type="ChEBI" id="CHEBI:83833"/>
        <dbReference type="ChEBI" id="CHEBI:83834"/>
        <dbReference type="EC" id="5.2.1.8"/>
    </reaction>
</comment>
<evidence type="ECO:0000256" key="6">
    <source>
        <dbReference type="ARBA" id="ARBA00023186"/>
    </source>
</evidence>
<evidence type="ECO:0000256" key="2">
    <source>
        <dbReference type="ARBA" id="ARBA00004496"/>
    </source>
</evidence>
<dbReference type="Gene3D" id="3.10.50.40">
    <property type="match status" value="1"/>
</dbReference>
<keyword evidence="6" id="KW-0143">Chaperone</keyword>
<dbReference type="RefSeq" id="WP_084119206.1">
    <property type="nucleotide sequence ID" value="NZ_LT838813.1"/>
</dbReference>
<organism evidence="12 13">
    <name type="scientific">Aquiflexum balticum DSM 16537</name>
    <dbReference type="NCBI Taxonomy" id="758820"/>
    <lineage>
        <taxon>Bacteria</taxon>
        <taxon>Pseudomonadati</taxon>
        <taxon>Bacteroidota</taxon>
        <taxon>Cytophagia</taxon>
        <taxon>Cytophagales</taxon>
        <taxon>Cyclobacteriaceae</taxon>
        <taxon>Aquiflexum</taxon>
    </lineage>
</organism>
<gene>
    <name evidence="12" type="ORF">SAMN00777080_0948</name>
</gene>
<dbReference type="Pfam" id="PF00254">
    <property type="entry name" value="FKBP_C"/>
    <property type="match status" value="1"/>
</dbReference>
<dbReference type="Proteomes" id="UP000192333">
    <property type="component" value="Chromosome I"/>
</dbReference>
<evidence type="ECO:0000256" key="5">
    <source>
        <dbReference type="ARBA" id="ARBA00023110"/>
    </source>
</evidence>
<dbReference type="InterPro" id="IPR046357">
    <property type="entry name" value="PPIase_dom_sf"/>
</dbReference>
<dbReference type="AlphaFoldDB" id="A0A1W2H0H8"/>
<evidence type="ECO:0000256" key="10">
    <source>
        <dbReference type="RuleBase" id="RU003915"/>
    </source>
</evidence>
<dbReference type="PROSITE" id="PS50059">
    <property type="entry name" value="FKBP_PPIASE"/>
    <property type="match status" value="1"/>
</dbReference>
<dbReference type="EMBL" id="LT838813">
    <property type="protein sequence ID" value="SMD42399.1"/>
    <property type="molecule type" value="Genomic_DNA"/>
</dbReference>
<keyword evidence="7 9" id="KW-0413">Isomerase</keyword>
<evidence type="ECO:0000313" key="12">
    <source>
        <dbReference type="EMBL" id="SMD42399.1"/>
    </source>
</evidence>
<comment type="subcellular location">
    <subcellularLocation>
        <location evidence="2">Cytoplasm</location>
    </subcellularLocation>
</comment>
<sequence length="170" mass="18990">MKIEKNKVVAISYELHVDDGESGKAFFESVKKDQAFYFLFGTGHVLPALEAAFEGKEAGDTFEVFIDFENGYGDYDESKKVIVPKANFKEDGKKAKDLLKVGKVITMKDDQGNQMRGEILKVDYKGVHMDFNSPLAGFDLYFSGEIISVRDAEPEEIDHGHVHGKGGHQH</sequence>
<feature type="domain" description="PPIase FKBP-type" evidence="11">
    <location>
        <begin position="6"/>
        <end position="88"/>
    </location>
</feature>
<evidence type="ECO:0000256" key="3">
    <source>
        <dbReference type="ARBA" id="ARBA00006577"/>
    </source>
</evidence>
<dbReference type="PANTHER" id="PTHR47861:SF3">
    <property type="entry name" value="FKBP-TYPE PEPTIDYL-PROLYL CIS-TRANS ISOMERASE SLYD"/>
    <property type="match status" value="1"/>
</dbReference>
<dbReference type="OrthoDB" id="9808891at2"/>
<dbReference type="InterPro" id="IPR001179">
    <property type="entry name" value="PPIase_FKBP_dom"/>
</dbReference>
<dbReference type="SUPFAM" id="SSF54534">
    <property type="entry name" value="FKBP-like"/>
    <property type="match status" value="1"/>
</dbReference>
<evidence type="ECO:0000256" key="1">
    <source>
        <dbReference type="ARBA" id="ARBA00000971"/>
    </source>
</evidence>
<keyword evidence="4" id="KW-0963">Cytoplasm</keyword>
<keyword evidence="13" id="KW-1185">Reference proteome</keyword>